<dbReference type="RefSeq" id="WP_255888469.1">
    <property type="nucleotide sequence ID" value="NZ_JAFMZM010000001.1"/>
</dbReference>
<protein>
    <submittedName>
        <fullName evidence="4">TIM barrel protein</fullName>
    </submittedName>
</protein>
<dbReference type="PANTHER" id="PTHR43489">
    <property type="entry name" value="ISOMERASE"/>
    <property type="match status" value="1"/>
</dbReference>
<name>A0ABW2N4B7_9ACTN</name>
<dbReference type="InterPro" id="IPR026040">
    <property type="entry name" value="HyI-like"/>
</dbReference>
<gene>
    <name evidence="4" type="ORF">ACFQO6_12085</name>
</gene>
<dbReference type="SUPFAM" id="SSF51658">
    <property type="entry name" value="Xylose isomerase-like"/>
    <property type="match status" value="1"/>
</dbReference>
<dbReference type="PIRSF" id="PIRSF006241">
    <property type="entry name" value="HyI"/>
    <property type="match status" value="1"/>
</dbReference>
<organism evidence="4 5">
    <name type="scientific">Nocardioides astragali</name>
    <dbReference type="NCBI Taxonomy" id="1776736"/>
    <lineage>
        <taxon>Bacteria</taxon>
        <taxon>Bacillati</taxon>
        <taxon>Actinomycetota</taxon>
        <taxon>Actinomycetes</taxon>
        <taxon>Propionibacteriales</taxon>
        <taxon>Nocardioidaceae</taxon>
        <taxon>Nocardioides</taxon>
    </lineage>
</organism>
<dbReference type="InterPro" id="IPR036237">
    <property type="entry name" value="Xyl_isomerase-like_sf"/>
</dbReference>
<evidence type="ECO:0000256" key="2">
    <source>
        <dbReference type="PIRNR" id="PIRNR006241"/>
    </source>
</evidence>
<dbReference type="Gene3D" id="3.20.20.150">
    <property type="entry name" value="Divalent-metal-dependent TIM barrel enzymes"/>
    <property type="match status" value="1"/>
</dbReference>
<proteinExistence type="inferred from homology"/>
<feature type="domain" description="Xylose isomerase-like TIM barrel" evidence="3">
    <location>
        <begin position="42"/>
        <end position="258"/>
    </location>
</feature>
<comment type="caution">
    <text evidence="4">The sequence shown here is derived from an EMBL/GenBank/DDBJ whole genome shotgun (WGS) entry which is preliminary data.</text>
</comment>
<sequence length="262" mass="27548">MTFTLAVCSEMVYLDEPHLDRVKRIHDAGFAVEIWDWTAKDAAALAATGARFTSMTGYVSGDLTTPAGSEALLASAAESIEFARIIGAPALNLHGTGLGEGGLPVAPVDVVTGEMWLAALRTLERVAELGELHEMTFVLENLNTEVDHPGTPFARAADTLALVRAVGSPHLRMNLDLYHAQIGEGNLIELIRSAAPYVGEVQVADVPGRCEPGTGEVAWSAVARALADTGYDGVVALEAFASRPGMAGSDAALSAFRETFTV</sequence>
<dbReference type="InterPro" id="IPR013022">
    <property type="entry name" value="Xyl_isomerase-like_TIM-brl"/>
</dbReference>
<evidence type="ECO:0000259" key="3">
    <source>
        <dbReference type="Pfam" id="PF01261"/>
    </source>
</evidence>
<keyword evidence="5" id="KW-1185">Reference proteome</keyword>
<dbReference type="InterPro" id="IPR050417">
    <property type="entry name" value="Sugar_Epim/Isomerase"/>
</dbReference>
<dbReference type="Pfam" id="PF01261">
    <property type="entry name" value="AP_endonuc_2"/>
    <property type="match status" value="1"/>
</dbReference>
<evidence type="ECO:0000256" key="1">
    <source>
        <dbReference type="ARBA" id="ARBA00023235"/>
    </source>
</evidence>
<dbReference type="Proteomes" id="UP001596524">
    <property type="component" value="Unassembled WGS sequence"/>
</dbReference>
<evidence type="ECO:0000313" key="5">
    <source>
        <dbReference type="Proteomes" id="UP001596524"/>
    </source>
</evidence>
<reference evidence="5" key="1">
    <citation type="journal article" date="2019" name="Int. J. Syst. Evol. Microbiol.">
        <title>The Global Catalogue of Microorganisms (GCM) 10K type strain sequencing project: providing services to taxonomists for standard genome sequencing and annotation.</title>
        <authorList>
            <consortium name="The Broad Institute Genomics Platform"/>
            <consortium name="The Broad Institute Genome Sequencing Center for Infectious Disease"/>
            <person name="Wu L."/>
            <person name="Ma J."/>
        </authorList>
    </citation>
    <scope>NUCLEOTIDE SEQUENCE [LARGE SCALE GENOMIC DNA]</scope>
    <source>
        <strain evidence="5">FCH27</strain>
    </source>
</reference>
<accession>A0ABW2N4B7</accession>
<evidence type="ECO:0000313" key="4">
    <source>
        <dbReference type="EMBL" id="MFC7361013.1"/>
    </source>
</evidence>
<comment type="similarity">
    <text evidence="2">Belongs to the hyi family.</text>
</comment>
<dbReference type="EMBL" id="JBHTCH010000014">
    <property type="protein sequence ID" value="MFC7361013.1"/>
    <property type="molecule type" value="Genomic_DNA"/>
</dbReference>
<keyword evidence="1 2" id="KW-0413">Isomerase</keyword>